<reference evidence="1 2" key="1">
    <citation type="submission" date="2024-08" db="EMBL/GenBank/DDBJ databases">
        <title>Insights into the chromosomal genome structure of Flemingia macrophylla.</title>
        <authorList>
            <person name="Ding Y."/>
            <person name="Zhao Y."/>
            <person name="Bi W."/>
            <person name="Wu M."/>
            <person name="Zhao G."/>
            <person name="Gong Y."/>
            <person name="Li W."/>
            <person name="Zhang P."/>
        </authorList>
    </citation>
    <scope>NUCLEOTIDE SEQUENCE [LARGE SCALE GENOMIC DNA]</scope>
    <source>
        <strain evidence="1">DYQJB</strain>
        <tissue evidence="1">Leaf</tissue>
    </source>
</reference>
<comment type="caution">
    <text evidence="1">The sequence shown here is derived from an EMBL/GenBank/DDBJ whole genome shotgun (WGS) entry which is preliminary data.</text>
</comment>
<accession>A0ABD1MN10</accession>
<name>A0ABD1MN10_9FABA</name>
<organism evidence="1 2">
    <name type="scientific">Flemingia macrophylla</name>
    <dbReference type="NCBI Taxonomy" id="520843"/>
    <lineage>
        <taxon>Eukaryota</taxon>
        <taxon>Viridiplantae</taxon>
        <taxon>Streptophyta</taxon>
        <taxon>Embryophyta</taxon>
        <taxon>Tracheophyta</taxon>
        <taxon>Spermatophyta</taxon>
        <taxon>Magnoliopsida</taxon>
        <taxon>eudicotyledons</taxon>
        <taxon>Gunneridae</taxon>
        <taxon>Pentapetalae</taxon>
        <taxon>rosids</taxon>
        <taxon>fabids</taxon>
        <taxon>Fabales</taxon>
        <taxon>Fabaceae</taxon>
        <taxon>Papilionoideae</taxon>
        <taxon>50 kb inversion clade</taxon>
        <taxon>NPAAA clade</taxon>
        <taxon>indigoferoid/millettioid clade</taxon>
        <taxon>Phaseoleae</taxon>
        <taxon>Flemingia</taxon>
    </lineage>
</organism>
<evidence type="ECO:0000313" key="1">
    <source>
        <dbReference type="EMBL" id="KAL2336918.1"/>
    </source>
</evidence>
<dbReference type="Proteomes" id="UP001603857">
    <property type="component" value="Unassembled WGS sequence"/>
</dbReference>
<gene>
    <name evidence="1" type="ORF">Fmac_011364</name>
</gene>
<sequence>MVHVVPNKENNNESLVKGLKLNTEEWYLIFRIDEISKQQFLAKGLFFASLSYKIVLNIQ</sequence>
<dbReference type="AlphaFoldDB" id="A0ABD1MN10"/>
<proteinExistence type="predicted"/>
<protein>
    <submittedName>
        <fullName evidence="1">Uncharacterized protein</fullName>
    </submittedName>
</protein>
<keyword evidence="2" id="KW-1185">Reference proteome</keyword>
<dbReference type="EMBL" id="JBGMDY010000004">
    <property type="protein sequence ID" value="KAL2336918.1"/>
    <property type="molecule type" value="Genomic_DNA"/>
</dbReference>
<evidence type="ECO:0000313" key="2">
    <source>
        <dbReference type="Proteomes" id="UP001603857"/>
    </source>
</evidence>